<dbReference type="SMART" id="SM00248">
    <property type="entry name" value="ANK"/>
    <property type="match status" value="6"/>
</dbReference>
<dbReference type="Pfam" id="PF12796">
    <property type="entry name" value="Ank_2"/>
    <property type="match status" value="2"/>
</dbReference>
<dbReference type="RefSeq" id="XP_013314379.1">
    <property type="nucleotide sequence ID" value="XM_013458925.1"/>
</dbReference>
<dbReference type="InterPro" id="IPR002110">
    <property type="entry name" value="Ankyrin_rpt"/>
</dbReference>
<feature type="region of interest" description="Disordered" evidence="2">
    <location>
        <begin position="28"/>
        <end position="51"/>
    </location>
</feature>
<protein>
    <submittedName>
        <fullName evidence="6">Uncharacterized protein</fullName>
    </submittedName>
</protein>
<dbReference type="InterPro" id="IPR054471">
    <property type="entry name" value="GPIID_WHD"/>
</dbReference>
<proteinExistence type="predicted"/>
<dbReference type="Gene3D" id="1.25.40.20">
    <property type="entry name" value="Ankyrin repeat-containing domain"/>
    <property type="match status" value="2"/>
</dbReference>
<evidence type="ECO:0000313" key="6">
    <source>
        <dbReference type="EMBL" id="KIW53795.1"/>
    </source>
</evidence>
<keyword evidence="3" id="KW-0732">Signal</keyword>
<evidence type="ECO:0000259" key="5">
    <source>
        <dbReference type="Pfam" id="PF24883"/>
    </source>
</evidence>
<evidence type="ECO:0000256" key="2">
    <source>
        <dbReference type="SAM" id="MobiDB-lite"/>
    </source>
</evidence>
<dbReference type="InterPro" id="IPR036770">
    <property type="entry name" value="Ankyrin_rpt-contain_sf"/>
</dbReference>
<keyword evidence="7" id="KW-1185">Reference proteome</keyword>
<dbReference type="HOGENOM" id="CLU_000288_34_23_1"/>
<sequence length="1305" mass="143962">MLSNSIYRVFLTLLSLCLLIKEIHAQSTTPFSNSSSTGASTTSAPASTGTQPDVYLNVPTLSVGRIELDVDDLRADINLNAQVASLVTLNAGVALSIQQVNLTISDVDAELELIVRLGHLVDIVSRVFESLDLNPLLISTINNVTSLLEPIVGAVDGLLGSITQGGTTLSFLIDNLGNIVQEVGGVSTIVGNYLTNMTDTGVSQTLSGGLTEKTYSYTPLNALVDIVFNAAGQVVQASVQKSSGGSTSTTTSIVVNDINVQIEDDDDIADAVRRDMQSAVENCNSVLTDLNALLDSRTELTSKPGPARKVHQRVWKRLKWDSGEVNKLRSRLSLAVQLLESVRRRVDRPTAAHDNEEVLRVANWLASATYLEQQNDYFSKVHPGTGQWLLTHSSYLAWRNGSIPTLVLPGIPGAGKTFLASVLVNDLQKHVSEGDNAALAFFYSNFRRTDSQSAVQIISSIIRQLFLHQPQRMDAVKSMYKAHHDRLPATKPSLEELALTSEKALSTFSKVSFVIDALDECNGPDEAYRKPWQYLLTLLFRLQEEWRPRVSLQILVTFRPILEIDNFFPRCERLAIHASEDDLAVYCGAIIPKISCIARKAEMHSRISRAICKSAQGMFLLAKLHCDNLAAKTKPKDVLQALEKFAQGGDALINAYEDTMQRIRRQSEDYTELARKVLICITFSARPLSLNELRHAIAVDEGTKELDPEDDLDDPDALISSCAGLVTIDPESKTVRLVHYTTQKFLESLQNGFLSGSHYFLASCCLNYLLLNTFAEGHTNWARPMHEEQPRMYTQQPSPYVQRIGRFPFLEYSAQFWARHMALAPTDTYLRLRAFTFLDHFGHVASALEALHERGPLFDHSYSPVHLLAAMGSDQMLEDYTNRGYPSDGMQNDRIACQKCKHRTSKHVDELKASQLSWKEAITSLKDHHGRTPLATAAGAGHPSTVALLLNFNKALINERDGYGRTPLYHALYCHYDGALSHDHEAIALRLLGEPAILGPWYGDLYLCGCLPVAAGGGSEAVVDKMLQLAVDTGAGWVDATALPSSPVRSKAVRDALESAAGGGHLGMVKKLWRYSCDEQLHFPAAAGEKALRAAVKEGRLEIVQYLMDQKYIRVDGTDCDGMSVLHHAASEENVHIFDYNLKKVRNIDIDLAGKRTALSYAAEIGHLQVAQILVSGYNANVDFAHREGMTSIMHTARYSQLDMLAFLAPLVSDLNSTDAMGGTVVHHLVAWADIWSHNVEEFRSSLECLVKHGAALDVKDNTGRTPYERVCDREKQASKCGENIDNFQPLKEVMEQMLCNPTVP</sequence>
<feature type="chain" id="PRO_5002241182" evidence="3">
    <location>
        <begin position="26"/>
        <end position="1305"/>
    </location>
</feature>
<name>A0A0D2EGL8_9EURO</name>
<dbReference type="PANTHER" id="PTHR10039">
    <property type="entry name" value="AMELOGENIN"/>
    <property type="match status" value="1"/>
</dbReference>
<evidence type="ECO:0000313" key="7">
    <source>
        <dbReference type="Proteomes" id="UP000054342"/>
    </source>
</evidence>
<evidence type="ECO:0000256" key="1">
    <source>
        <dbReference type="ARBA" id="ARBA00022737"/>
    </source>
</evidence>
<keyword evidence="1" id="KW-0677">Repeat</keyword>
<evidence type="ECO:0000256" key="3">
    <source>
        <dbReference type="SAM" id="SignalP"/>
    </source>
</evidence>
<feature type="domain" description="Nephrocystin 3-like N-terminal" evidence="5">
    <location>
        <begin position="384"/>
        <end position="557"/>
    </location>
</feature>
<dbReference type="SUPFAM" id="SSF52540">
    <property type="entry name" value="P-loop containing nucleoside triphosphate hydrolases"/>
    <property type="match status" value="1"/>
</dbReference>
<dbReference type="Gene3D" id="3.40.50.300">
    <property type="entry name" value="P-loop containing nucleotide triphosphate hydrolases"/>
    <property type="match status" value="1"/>
</dbReference>
<dbReference type="SUPFAM" id="SSF48403">
    <property type="entry name" value="Ankyrin repeat"/>
    <property type="match status" value="2"/>
</dbReference>
<evidence type="ECO:0000259" key="4">
    <source>
        <dbReference type="Pfam" id="PF22939"/>
    </source>
</evidence>
<accession>A0A0D2EGL8</accession>
<feature type="compositionally biased region" description="Low complexity" evidence="2">
    <location>
        <begin position="29"/>
        <end position="50"/>
    </location>
</feature>
<dbReference type="InterPro" id="IPR056884">
    <property type="entry name" value="NPHP3-like_N"/>
</dbReference>
<dbReference type="InterPro" id="IPR027417">
    <property type="entry name" value="P-loop_NTPase"/>
</dbReference>
<feature type="domain" description="GPI inositol-deacylase winged helix" evidence="4">
    <location>
        <begin position="670"/>
        <end position="748"/>
    </location>
</feature>
<dbReference type="OrthoDB" id="4120634at2759"/>
<gene>
    <name evidence="6" type="ORF">PV05_06208</name>
</gene>
<dbReference type="Proteomes" id="UP000054342">
    <property type="component" value="Unassembled WGS sequence"/>
</dbReference>
<dbReference type="PANTHER" id="PTHR10039:SF15">
    <property type="entry name" value="NACHT DOMAIN-CONTAINING PROTEIN"/>
    <property type="match status" value="1"/>
</dbReference>
<reference evidence="6 7" key="1">
    <citation type="submission" date="2015-01" db="EMBL/GenBank/DDBJ databases">
        <title>The Genome Sequence of Exophiala xenobiotica CBS118157.</title>
        <authorList>
            <consortium name="The Broad Institute Genomics Platform"/>
            <person name="Cuomo C."/>
            <person name="de Hoog S."/>
            <person name="Gorbushina A."/>
            <person name="Stielow B."/>
            <person name="Teixiera M."/>
            <person name="Abouelleil A."/>
            <person name="Chapman S.B."/>
            <person name="Priest M."/>
            <person name="Young S.K."/>
            <person name="Wortman J."/>
            <person name="Nusbaum C."/>
            <person name="Birren B."/>
        </authorList>
    </citation>
    <scope>NUCLEOTIDE SEQUENCE [LARGE SCALE GENOMIC DNA]</scope>
    <source>
        <strain evidence="6 7">CBS 118157</strain>
    </source>
</reference>
<dbReference type="GeneID" id="25328116"/>
<dbReference type="Pfam" id="PF24883">
    <property type="entry name" value="NPHP3_N"/>
    <property type="match status" value="1"/>
</dbReference>
<dbReference type="EMBL" id="KN847320">
    <property type="protein sequence ID" value="KIW53795.1"/>
    <property type="molecule type" value="Genomic_DNA"/>
</dbReference>
<feature type="signal peptide" evidence="3">
    <location>
        <begin position="1"/>
        <end position="25"/>
    </location>
</feature>
<dbReference type="Pfam" id="PF22939">
    <property type="entry name" value="WHD_GPIID"/>
    <property type="match status" value="1"/>
</dbReference>
<organism evidence="6 7">
    <name type="scientific">Exophiala xenobiotica</name>
    <dbReference type="NCBI Taxonomy" id="348802"/>
    <lineage>
        <taxon>Eukaryota</taxon>
        <taxon>Fungi</taxon>
        <taxon>Dikarya</taxon>
        <taxon>Ascomycota</taxon>
        <taxon>Pezizomycotina</taxon>
        <taxon>Eurotiomycetes</taxon>
        <taxon>Chaetothyriomycetidae</taxon>
        <taxon>Chaetothyriales</taxon>
        <taxon>Herpotrichiellaceae</taxon>
        <taxon>Exophiala</taxon>
    </lineage>
</organism>
<dbReference type="STRING" id="348802.A0A0D2EGL8"/>